<dbReference type="RefSeq" id="WP_170271345.1">
    <property type="nucleotide sequence ID" value="NZ_JABEQB010000031.1"/>
</dbReference>
<keyword evidence="1" id="KW-0472">Membrane</keyword>
<evidence type="ECO:0000313" key="3">
    <source>
        <dbReference type="Proteomes" id="UP000529861"/>
    </source>
</evidence>
<dbReference type="EMBL" id="JABEQB010000031">
    <property type="protein sequence ID" value="NNG67553.1"/>
    <property type="molecule type" value="Genomic_DNA"/>
</dbReference>
<name>A0A7Y2PMW8_9THEO</name>
<feature type="transmembrane region" description="Helical" evidence="1">
    <location>
        <begin position="28"/>
        <end position="48"/>
    </location>
</feature>
<sequence length="175" mass="19933">MILGFGLALFFLFLSIITITDKNFLSDFFFVLAKLSLIAGLFLGIIVMGMDDAYVYRTEVAFEEPIYSLETYPTAHGDFILGIGSVDSEAQYYFYVKNKEGEYELKSIYSGLCSIVETDEQIPHVKKIIKTAEFKSFYYKLLGGINIRGFAPVEHYILYVPSNTIKKVYSANIYH</sequence>
<organism evidence="2 3">
    <name type="scientific">Caldanaerobacter subterraneus</name>
    <dbReference type="NCBI Taxonomy" id="911092"/>
    <lineage>
        <taxon>Bacteria</taxon>
        <taxon>Bacillati</taxon>
        <taxon>Bacillota</taxon>
        <taxon>Clostridia</taxon>
        <taxon>Thermoanaerobacterales</taxon>
        <taxon>Thermoanaerobacteraceae</taxon>
        <taxon>Caldanaerobacter</taxon>
    </lineage>
</organism>
<dbReference type="Proteomes" id="UP000529861">
    <property type="component" value="Unassembled WGS sequence"/>
</dbReference>
<keyword evidence="1" id="KW-1133">Transmembrane helix</keyword>
<accession>A0A7Y2PMW8</accession>
<evidence type="ECO:0000256" key="1">
    <source>
        <dbReference type="SAM" id="Phobius"/>
    </source>
</evidence>
<keyword evidence="1" id="KW-0812">Transmembrane</keyword>
<evidence type="ECO:0000313" key="2">
    <source>
        <dbReference type="EMBL" id="NNG67553.1"/>
    </source>
</evidence>
<gene>
    <name evidence="2" type="ORF">HKI81_10065</name>
</gene>
<protein>
    <submittedName>
        <fullName evidence="2">Uncharacterized protein</fullName>
    </submittedName>
</protein>
<dbReference type="AlphaFoldDB" id="A0A7Y2PMW8"/>
<proteinExistence type="predicted"/>
<reference evidence="2 3" key="1">
    <citation type="submission" date="2020-04" db="EMBL/GenBank/DDBJ databases">
        <title>Draft genome sequence of Caldanaerobacter sunterraneus. strain 1523vc isolated from Griffin hot spring, Kamchatka, Russia.</title>
        <authorList>
            <person name="Toshchakov S.V."/>
            <person name="Podosokorskaya O.A."/>
            <person name="Kublanov I.V."/>
            <person name="Korzhenkov A."/>
            <person name="Patrushev M.V."/>
        </authorList>
    </citation>
    <scope>NUCLEOTIDE SEQUENCE [LARGE SCALE GENOMIC DNA]</scope>
    <source>
        <strain evidence="2 3">1523vc</strain>
    </source>
</reference>
<comment type="caution">
    <text evidence="2">The sequence shown here is derived from an EMBL/GenBank/DDBJ whole genome shotgun (WGS) entry which is preliminary data.</text>
</comment>